<reference evidence="2" key="1">
    <citation type="journal article" date="2011" name="Nat. Biotechnol.">
        <title>The genomic sequence of the Chinese hamster ovary (CHO)-K1 cell line.</title>
        <authorList>
            <person name="Xu X."/>
            <person name="Nagarajan H."/>
            <person name="Lewis N.E."/>
            <person name="Pan S."/>
            <person name="Cai Z."/>
            <person name="Liu X."/>
            <person name="Chen W."/>
            <person name="Xie M."/>
            <person name="Wang W."/>
            <person name="Hammond S."/>
            <person name="Andersen M.R."/>
            <person name="Neff N."/>
            <person name="Passarelli B."/>
            <person name="Koh W."/>
            <person name="Fan H.C."/>
            <person name="Wang J."/>
            <person name="Gui Y."/>
            <person name="Lee K.H."/>
            <person name="Betenbaugh M.J."/>
            <person name="Quake S.R."/>
            <person name="Famili I."/>
            <person name="Palsson B.O."/>
            <person name="Wang J."/>
        </authorList>
    </citation>
    <scope>NUCLEOTIDE SEQUENCE [LARGE SCALE GENOMIC DNA]</scope>
    <source>
        <strain evidence="2">CHO K1 cell line</strain>
    </source>
</reference>
<evidence type="ECO:0000313" key="2">
    <source>
        <dbReference type="Proteomes" id="UP000001075"/>
    </source>
</evidence>
<accession>G3HN55</accession>
<dbReference type="EMBL" id="JH000534">
    <property type="protein sequence ID" value="EGV94152.1"/>
    <property type="molecule type" value="Genomic_DNA"/>
</dbReference>
<dbReference type="InParanoid" id="G3HN55"/>
<name>G3HN55_CRIGR</name>
<proteinExistence type="predicted"/>
<gene>
    <name evidence="1" type="ORF">I79_012187</name>
</gene>
<evidence type="ECO:0000313" key="1">
    <source>
        <dbReference type="EMBL" id="EGV94152.1"/>
    </source>
</evidence>
<protein>
    <submittedName>
        <fullName evidence="1">Uncharacterized protein</fullName>
    </submittedName>
</protein>
<dbReference type="AlphaFoldDB" id="G3HN55"/>
<organism evidence="1 2">
    <name type="scientific">Cricetulus griseus</name>
    <name type="common">Chinese hamster</name>
    <name type="synonym">Cricetulus barabensis griseus</name>
    <dbReference type="NCBI Taxonomy" id="10029"/>
    <lineage>
        <taxon>Eukaryota</taxon>
        <taxon>Metazoa</taxon>
        <taxon>Chordata</taxon>
        <taxon>Craniata</taxon>
        <taxon>Vertebrata</taxon>
        <taxon>Euteleostomi</taxon>
        <taxon>Mammalia</taxon>
        <taxon>Eutheria</taxon>
        <taxon>Euarchontoglires</taxon>
        <taxon>Glires</taxon>
        <taxon>Rodentia</taxon>
        <taxon>Myomorpha</taxon>
        <taxon>Muroidea</taxon>
        <taxon>Cricetidae</taxon>
        <taxon>Cricetinae</taxon>
        <taxon>Cricetulus</taxon>
    </lineage>
</organism>
<dbReference type="Proteomes" id="UP000001075">
    <property type="component" value="Unassembled WGS sequence"/>
</dbReference>
<sequence>MLYIVSMQIVGISSKLNSLSLGLSCSVVQNSPINEATTFSIFNGISPKLVQNEERYN</sequence>